<dbReference type="Pfam" id="PF18998">
    <property type="entry name" value="Flg_new_2"/>
    <property type="match status" value="1"/>
</dbReference>
<feature type="compositionally biased region" description="Basic and acidic residues" evidence="1">
    <location>
        <begin position="601"/>
        <end position="616"/>
    </location>
</feature>
<sequence length="622" mass="70488">MKKNKGNLCRMLRFCIWYCMIVGVIWGVCHPLSVHADIYDASDLIYADWEAIGELEISSARGWPQSICVTDKYIVCLINGAAAEAIPDTLIAFNKDDYSYAFEVTERDYEHGNGMTYNSKTNETYVMPGPCLDKENEGNIYVVDADTLHWKRTFQSSSGQNFGGIEYLESTDQYVVSGGNGSKFRLMNSDFEILKIIAPRTKPAGSTYQDFCVTGDYIISPCYDGESKVDNYFVIYSLSQGEYLNTFYADLPGDDEKKEIESLCEIEPGKIMLGVGISNPRRVRLYVATLRAAYDITASAKNGTISASEETVESGTDYQVNFQPNEHYELSQLIVDGEQVESDPKQTEYTFHAVSGNHSVQAIFTEIPQYKIKTKVIDGKIDETASVYRDEDWTVSYKPKKHYELSSIWIDGTSINIENAKDSYTFTNIQGKHDIRVKYTEIPSWAISTSVKNGTISDSIRKAYRGSSHTIQFEGKKDYVLYEVKVDGVKVDKKQFTDSYTFADISGAHNIQVVYIWKYLWVCALLGAAFAAFLIFYIRIRIIRRKKRKKRQEERELRAKELAARELAENENADDITENAENMTETADDSTEDTEDMTQTTDDHTEDAVSEEKITDSEETGE</sequence>
<keyword evidence="2" id="KW-0472">Membrane</keyword>
<dbReference type="Proteomes" id="UP001299235">
    <property type="component" value="Unassembled WGS sequence"/>
</dbReference>
<gene>
    <name evidence="4" type="ORF">LKD42_00690</name>
</gene>
<evidence type="ECO:0000313" key="4">
    <source>
        <dbReference type="EMBL" id="MCC2147777.1"/>
    </source>
</evidence>
<feature type="transmembrane region" description="Helical" evidence="2">
    <location>
        <begin position="12"/>
        <end position="28"/>
    </location>
</feature>
<keyword evidence="2" id="KW-1133">Transmembrane helix</keyword>
<keyword evidence="2" id="KW-0812">Transmembrane</keyword>
<feature type="domain" description="Bacterial repeat" evidence="3">
    <location>
        <begin position="294"/>
        <end position="367"/>
    </location>
</feature>
<keyword evidence="5" id="KW-1185">Reference proteome</keyword>
<organism evidence="4 5">
    <name type="scientific">Hominisplanchenecus faecis</name>
    <dbReference type="NCBI Taxonomy" id="2885351"/>
    <lineage>
        <taxon>Bacteria</taxon>
        <taxon>Bacillati</taxon>
        <taxon>Bacillota</taxon>
        <taxon>Clostridia</taxon>
        <taxon>Lachnospirales</taxon>
        <taxon>Lachnospiraceae</taxon>
        <taxon>Hominisplanchenecus</taxon>
    </lineage>
</organism>
<protein>
    <recommendedName>
        <fullName evidence="3">Bacterial repeat domain-containing protein</fullName>
    </recommendedName>
</protein>
<feature type="transmembrane region" description="Helical" evidence="2">
    <location>
        <begin position="519"/>
        <end position="540"/>
    </location>
</feature>
<reference evidence="4 5" key="1">
    <citation type="submission" date="2021-10" db="EMBL/GenBank/DDBJ databases">
        <title>Anaerobic single-cell dispensing facilitates the cultivation of human gut bacteria.</title>
        <authorList>
            <person name="Afrizal A."/>
        </authorList>
    </citation>
    <scope>NUCLEOTIDE SEQUENCE [LARGE SCALE GENOMIC DNA]</scope>
    <source>
        <strain evidence="4 5">CLA-AA-H246</strain>
    </source>
</reference>
<feature type="compositionally biased region" description="Acidic residues" evidence="1">
    <location>
        <begin position="569"/>
        <end position="578"/>
    </location>
</feature>
<evidence type="ECO:0000256" key="1">
    <source>
        <dbReference type="SAM" id="MobiDB-lite"/>
    </source>
</evidence>
<evidence type="ECO:0000256" key="2">
    <source>
        <dbReference type="SAM" id="Phobius"/>
    </source>
</evidence>
<comment type="caution">
    <text evidence="4">The sequence shown here is derived from an EMBL/GenBank/DDBJ whole genome shotgun (WGS) entry which is preliminary data.</text>
</comment>
<dbReference type="EMBL" id="JAJEQE010000001">
    <property type="protein sequence ID" value="MCC2147777.1"/>
    <property type="molecule type" value="Genomic_DNA"/>
</dbReference>
<dbReference type="InterPro" id="IPR044060">
    <property type="entry name" value="Bacterial_rp_domain"/>
</dbReference>
<evidence type="ECO:0000259" key="3">
    <source>
        <dbReference type="Pfam" id="PF18998"/>
    </source>
</evidence>
<accession>A0ABS8ETI3</accession>
<name>A0ABS8ETI3_9FIRM</name>
<feature type="region of interest" description="Disordered" evidence="1">
    <location>
        <begin position="568"/>
        <end position="622"/>
    </location>
</feature>
<proteinExistence type="predicted"/>
<feature type="compositionally biased region" description="Acidic residues" evidence="1">
    <location>
        <begin position="586"/>
        <end position="596"/>
    </location>
</feature>
<evidence type="ECO:0000313" key="5">
    <source>
        <dbReference type="Proteomes" id="UP001299235"/>
    </source>
</evidence>
<dbReference type="InterPro" id="IPR011044">
    <property type="entry name" value="Quino_amine_DH_bsu"/>
</dbReference>
<dbReference type="SUPFAM" id="SSF50969">
    <property type="entry name" value="YVTN repeat-like/Quinoprotein amine dehydrogenase"/>
    <property type="match status" value="1"/>
</dbReference>